<comment type="caution">
    <text evidence="19">The sequence shown here is derived from an EMBL/GenBank/DDBJ whole genome shotgun (WGS) entry which is preliminary data.</text>
</comment>
<gene>
    <name evidence="19" type="ORF">PG996_016162</name>
</gene>
<evidence type="ECO:0000313" key="20">
    <source>
        <dbReference type="Proteomes" id="UP001446871"/>
    </source>
</evidence>
<dbReference type="SUPFAM" id="SSF54556">
    <property type="entry name" value="Chitinase insertion domain"/>
    <property type="match status" value="1"/>
</dbReference>
<evidence type="ECO:0000256" key="9">
    <source>
        <dbReference type="ARBA" id="ARBA00023026"/>
    </source>
</evidence>
<feature type="disulfide bond" evidence="13">
    <location>
        <begin position="184"/>
        <end position="196"/>
    </location>
</feature>
<dbReference type="PROSITE" id="PS50941">
    <property type="entry name" value="CHIT_BIND_I_2"/>
    <property type="match status" value="1"/>
</dbReference>
<evidence type="ECO:0000256" key="10">
    <source>
        <dbReference type="ARBA" id="ARBA00023277"/>
    </source>
</evidence>
<dbReference type="PROSITE" id="PS00026">
    <property type="entry name" value="CHIT_BIND_I_1"/>
    <property type="match status" value="1"/>
</dbReference>
<dbReference type="InterPro" id="IPR001002">
    <property type="entry name" value="Chitin-bd_1"/>
</dbReference>
<feature type="signal peptide" evidence="16">
    <location>
        <begin position="1"/>
        <end position="32"/>
    </location>
</feature>
<keyword evidence="5" id="KW-0964">Secreted</keyword>
<dbReference type="InterPro" id="IPR001223">
    <property type="entry name" value="Glyco_hydro18_cat"/>
</dbReference>
<comment type="caution">
    <text evidence="13">Lacks conserved residue(s) required for the propagation of feature annotation.</text>
</comment>
<comment type="catalytic activity">
    <reaction evidence="1">
        <text>Random endo-hydrolysis of N-acetyl-beta-D-glucosaminide (1-&gt;4)-beta-linkages in chitin and chitodextrins.</text>
        <dbReference type="EC" id="3.2.1.14"/>
    </reaction>
</comment>
<dbReference type="SMART" id="SM00636">
    <property type="entry name" value="Glyco_18"/>
    <property type="match status" value="1"/>
</dbReference>
<keyword evidence="9" id="KW-0843">Virulence</keyword>
<evidence type="ECO:0000256" key="7">
    <source>
        <dbReference type="ARBA" id="ARBA00022801"/>
    </source>
</evidence>
<dbReference type="InterPro" id="IPR018371">
    <property type="entry name" value="Chitin-binding_1_CS"/>
</dbReference>
<dbReference type="Pfam" id="PF00187">
    <property type="entry name" value="Chitin_bind_1"/>
    <property type="match status" value="1"/>
</dbReference>
<evidence type="ECO:0000256" key="13">
    <source>
        <dbReference type="PROSITE-ProRule" id="PRU00261"/>
    </source>
</evidence>
<dbReference type="PROSITE" id="PS51910">
    <property type="entry name" value="GH18_2"/>
    <property type="match status" value="1"/>
</dbReference>
<dbReference type="Proteomes" id="UP001446871">
    <property type="component" value="Unassembled WGS sequence"/>
</dbReference>
<keyword evidence="20" id="KW-1185">Reference proteome</keyword>
<feature type="domain" description="Chitin-binding type-1" evidence="17">
    <location>
        <begin position="170"/>
        <end position="219"/>
    </location>
</feature>
<comment type="similarity">
    <text evidence="3">Belongs to the glycosyl hydrolase 18 family. Chitinase class V subfamily.</text>
</comment>
<evidence type="ECO:0000256" key="12">
    <source>
        <dbReference type="ARBA" id="ARBA00023326"/>
    </source>
</evidence>
<feature type="disulfide bond" evidence="13">
    <location>
        <begin position="189"/>
        <end position="203"/>
    </location>
</feature>
<keyword evidence="6 13" id="KW-0147">Chitin-binding</keyword>
<evidence type="ECO:0000256" key="3">
    <source>
        <dbReference type="ARBA" id="ARBA00008682"/>
    </source>
</evidence>
<dbReference type="InterPro" id="IPR036861">
    <property type="entry name" value="Endochitinase-like_sf"/>
</dbReference>
<dbReference type="SUPFAM" id="SSF57016">
    <property type="entry name" value="Plant lectins/antimicrobial peptides"/>
    <property type="match status" value="1"/>
</dbReference>
<dbReference type="InterPro" id="IPR053214">
    <property type="entry name" value="LysM12-like"/>
</dbReference>
<dbReference type="PROSITE" id="PS01095">
    <property type="entry name" value="GH18_1"/>
    <property type="match status" value="1"/>
</dbReference>
<dbReference type="InterPro" id="IPR017853">
    <property type="entry name" value="GH"/>
</dbReference>
<reference evidence="19 20" key="1">
    <citation type="submission" date="2023-01" db="EMBL/GenBank/DDBJ databases">
        <title>Analysis of 21 Apiospora genomes using comparative genomics revels a genus with tremendous synthesis potential of carbohydrate active enzymes and secondary metabolites.</title>
        <authorList>
            <person name="Sorensen T."/>
        </authorList>
    </citation>
    <scope>NUCLEOTIDE SEQUENCE [LARGE SCALE GENOMIC DNA]</scope>
    <source>
        <strain evidence="19 20">CBS 83171</strain>
    </source>
</reference>
<name>A0ABR1TNC1_9PEZI</name>
<proteinExistence type="inferred from homology"/>
<dbReference type="EMBL" id="JAQQWM010000009">
    <property type="protein sequence ID" value="KAK8048098.1"/>
    <property type="molecule type" value="Genomic_DNA"/>
</dbReference>
<feature type="disulfide bond" evidence="13">
    <location>
        <begin position="213"/>
        <end position="217"/>
    </location>
</feature>
<feature type="region of interest" description="Disordered" evidence="15">
    <location>
        <begin position="42"/>
        <end position="64"/>
    </location>
</feature>
<evidence type="ECO:0000256" key="1">
    <source>
        <dbReference type="ARBA" id="ARBA00000822"/>
    </source>
</evidence>
<dbReference type="InterPro" id="IPR011583">
    <property type="entry name" value="Chitinase_II/V-like_cat"/>
</dbReference>
<keyword evidence="13" id="KW-1015">Disulfide bond</keyword>
<evidence type="ECO:0000256" key="6">
    <source>
        <dbReference type="ARBA" id="ARBA00022669"/>
    </source>
</evidence>
<dbReference type="InterPro" id="IPR001579">
    <property type="entry name" value="Glyco_hydro_18_chit_AS"/>
</dbReference>
<protein>
    <recommendedName>
        <fullName evidence="4">chitinase</fullName>
        <ecNumber evidence="4">3.2.1.14</ecNumber>
    </recommendedName>
</protein>
<dbReference type="Gene3D" id="3.10.50.10">
    <property type="match status" value="1"/>
</dbReference>
<dbReference type="SMART" id="SM00270">
    <property type="entry name" value="ChtBD1"/>
    <property type="match status" value="1"/>
</dbReference>
<dbReference type="Pfam" id="PF00704">
    <property type="entry name" value="Glyco_hydro_18"/>
    <property type="match status" value="1"/>
</dbReference>
<dbReference type="Gene3D" id="3.30.60.10">
    <property type="entry name" value="Endochitinase-like"/>
    <property type="match status" value="1"/>
</dbReference>
<dbReference type="InterPro" id="IPR029070">
    <property type="entry name" value="Chitinase_insertion_sf"/>
</dbReference>
<dbReference type="Gene3D" id="3.20.20.80">
    <property type="entry name" value="Glycosidases"/>
    <property type="match status" value="1"/>
</dbReference>
<keyword evidence="10" id="KW-0119">Carbohydrate metabolism</keyword>
<dbReference type="PANTHER" id="PTHR47700:SF2">
    <property type="entry name" value="CHITINASE"/>
    <property type="match status" value="1"/>
</dbReference>
<comment type="subcellular location">
    <subcellularLocation>
        <location evidence="2">Secreted</location>
    </subcellularLocation>
</comment>
<dbReference type="EC" id="3.2.1.14" evidence="4"/>
<feature type="region of interest" description="Disordered" evidence="15">
    <location>
        <begin position="870"/>
        <end position="889"/>
    </location>
</feature>
<keyword evidence="12" id="KW-0624">Polysaccharide degradation</keyword>
<evidence type="ECO:0000256" key="14">
    <source>
        <dbReference type="RuleBase" id="RU000489"/>
    </source>
</evidence>
<dbReference type="SUPFAM" id="SSF51445">
    <property type="entry name" value="(Trans)glycosidases"/>
    <property type="match status" value="1"/>
</dbReference>
<organism evidence="19 20">
    <name type="scientific">Apiospora saccharicola</name>
    <dbReference type="NCBI Taxonomy" id="335842"/>
    <lineage>
        <taxon>Eukaryota</taxon>
        <taxon>Fungi</taxon>
        <taxon>Dikarya</taxon>
        <taxon>Ascomycota</taxon>
        <taxon>Pezizomycotina</taxon>
        <taxon>Sordariomycetes</taxon>
        <taxon>Xylariomycetidae</taxon>
        <taxon>Amphisphaeriales</taxon>
        <taxon>Apiosporaceae</taxon>
        <taxon>Apiospora</taxon>
    </lineage>
</organism>
<evidence type="ECO:0000259" key="17">
    <source>
        <dbReference type="PROSITE" id="PS50941"/>
    </source>
</evidence>
<keyword evidence="11 14" id="KW-0326">Glycosidase</keyword>
<evidence type="ECO:0000256" key="8">
    <source>
        <dbReference type="ARBA" id="ARBA00023024"/>
    </source>
</evidence>
<dbReference type="CDD" id="cd00035">
    <property type="entry name" value="ChtBD1"/>
    <property type="match status" value="1"/>
</dbReference>
<evidence type="ECO:0000256" key="15">
    <source>
        <dbReference type="SAM" id="MobiDB-lite"/>
    </source>
</evidence>
<evidence type="ECO:0000259" key="18">
    <source>
        <dbReference type="PROSITE" id="PS51910"/>
    </source>
</evidence>
<evidence type="ECO:0000256" key="5">
    <source>
        <dbReference type="ARBA" id="ARBA00022525"/>
    </source>
</evidence>
<sequence>MAGIKEFRMGLPHSQLVTLLLVLSLFALSSLAVPAHQHRSYRHASLHGRAHHDHAPHQAPKLPQRLPSDTCLNEAYDPFDYSVKPARPHNQPVCPKDSDLAATYARDVLLGRQQWSVVLALYILGTKLTQVMRLGACCPKETGWCNYGPKACGTNNISPNDVCWSNCDAKAECGRYAATPGKKCPLNVCCSPFGFCGMTEDFCKVTDDKELSCQSNCDQPKSGASGSNARDRVIGYYEAWVHDRKCNGMLTRIPLQKSIDQIPVGALTHLMFSFAYITPGEFQIVPMDDLDPKLFSQMSALKKQNKGLKVMVALGGWTFNDPGATQRVFHDVASTRANRAKFIGNLLSFLRQYAYDGVDFDWEYPGATDRGGAEGDGENFTLLLEELKDAIKSQPIDYQVSFTTPTSYWYLRHFDIKASAAAVDFVNVMSYDLHGVWDADNPIGSNVLAHTNLTEIRLALDLYWRNGVAAEKLNLGIGFYGRSFQLADPSCHEPGCKFLGGASPGSCTKNSGTLSYREIVDIVEKHKLKPYYDKKNQVKWIVWNNDQWISYDDEETIEAKVKFANEQGLGGLLIWSVDQDTDDLKALGAVVGSQKIKLARKNLAAQDAAYWKDVGAQNCYVTGCGGSCNPGFQALTTQPCGDATFLTRHSTEEDSTLCCPLDAMPDKSQCGWRSDAPTCEGRCDDGEVMLEMNKWGDGKYCEEGNKAYCCNSALETKNECYWSGMGQLCKTDDLPLTFEGAFLGKKDPDKDALNKLRGNSLLTALKKEELKGISLYCCPDTDFKRWNDCSWHGKPGSCFDAHCDANSQVQLTWSTSGGAEYCGGRFDRTRVYCCGAPEGEALFLPVSLDKLFPSPPKGSDIQTNFDLKVDDTWGGAETGDGSDDEPNDGSFQFYVLAAPDEIQTSLDKRDGSDWELFNCHDSTSEEEQTVQMVCTDDSDNSNCDHIFQGLGAVGTIVQMPQGYGCGPGKYAVVKSLEMAQNQTMPKRLEKRASLKRSTKPKVYDLTFDYDFRRVPRDFGETQLRVDFSNQEGYWDRVVDAPARKAKKRSLASVGGNHKRWLEEEWREDMHFGGLSRRELHKRWFGKDALDWLKGLLNIEIKKEKRHDYDEDVSVTILEEEWDCGNFKGKIDAIATAGISMSTSFGFTLITTLGPDMNLDNSFLHFNNEGKIEAIFTLDAVARVDWQPKAFEIAKLPFPGGSFNIPGILTIGPSLKIMGQFKAGVSISGRVEARVSIAEWDIRQTYPQIDGYNPQVEGDHKPKSGIDVQNLANPSFDASLQADGYLEAHLMPTLVFGIDFNKAYDIDSATVSLEADGWARVRVHSDIVGGDCAFGYRVEAGCSLTASAEVPDVFGWHPSPYKFGELDKKLIPKEKEQEWQCLTGGTRRDTVGTTLGLSDGVGSLAENVSDVSLLHGGSGLRKRLTPYPAVIKLPSFEQFCPTKASEVEEKACPDIFAADEFYDDPEEDLPFSKRSTDNDDDDDVDLNERYFDYLRRENDTAEHVSELERRVDVQGKKISICYTVDGKRKNNAHEFYLENWTIKDYTILDNEDWGTCSNFNFGVQPQKQKVKNKRWGTKNAGPKVEEFVGYRVEHILEGNQLDLFMVANSDLCGPMENDGWFKKQTIDTTRKEELPWEYIGRAYPFRNSPHEDEFYSIIEPVNIAKENVFLGNNVMGLKDLKKMKTEAHIDSALVSMKITLMTWKYLNDPTVKAVLKKQADRVGDRMEVADEWFDKSTTSGWTKRDLRGRWQRFIKSSTDVGVAKLKTHLEEWMPKIEKILPTDTSQDATIPGRAERRQKIAALRREVDALTTFSSPF</sequence>
<evidence type="ECO:0000256" key="4">
    <source>
        <dbReference type="ARBA" id="ARBA00012729"/>
    </source>
</evidence>
<feature type="chain" id="PRO_5047482494" description="chitinase" evidence="16">
    <location>
        <begin position="33"/>
        <end position="1816"/>
    </location>
</feature>
<evidence type="ECO:0000256" key="16">
    <source>
        <dbReference type="SAM" id="SignalP"/>
    </source>
</evidence>
<dbReference type="PANTHER" id="PTHR47700">
    <property type="entry name" value="V CHITINASE, PUTATIVE (AFU_ORTHOLOGUE AFUA_6G13720)-RELATED"/>
    <property type="match status" value="1"/>
</dbReference>
<keyword evidence="7 14" id="KW-0378">Hydrolase</keyword>
<evidence type="ECO:0000256" key="11">
    <source>
        <dbReference type="ARBA" id="ARBA00023295"/>
    </source>
</evidence>
<evidence type="ECO:0000256" key="2">
    <source>
        <dbReference type="ARBA" id="ARBA00004613"/>
    </source>
</evidence>
<keyword evidence="16" id="KW-0732">Signal</keyword>
<keyword evidence="8" id="KW-0146">Chitin degradation</keyword>
<accession>A0ABR1TNC1</accession>
<feature type="domain" description="GH18" evidence="18">
    <location>
        <begin position="231"/>
        <end position="594"/>
    </location>
</feature>
<dbReference type="GO" id="GO:0016787">
    <property type="term" value="F:hydrolase activity"/>
    <property type="evidence" value="ECO:0007669"/>
    <property type="project" value="UniProtKB-KW"/>
</dbReference>
<evidence type="ECO:0000313" key="19">
    <source>
        <dbReference type="EMBL" id="KAK8048098.1"/>
    </source>
</evidence>
<feature type="compositionally biased region" description="Basic residues" evidence="15">
    <location>
        <begin position="42"/>
        <end position="54"/>
    </location>
</feature>